<dbReference type="Pfam" id="PF01494">
    <property type="entry name" value="FAD_binding_3"/>
    <property type="match status" value="1"/>
</dbReference>
<gene>
    <name evidence="5" type="ORF">L1049_001619</name>
</gene>
<dbReference type="Proteomes" id="UP001415857">
    <property type="component" value="Unassembled WGS sequence"/>
</dbReference>
<keyword evidence="2" id="KW-0503">Monooxygenase</keyword>
<dbReference type="PANTHER" id="PTHR45934:SF7">
    <property type="entry name" value="FAD_NAD(P)-BINDING OXIDOREDUCTASE FAMILY PROTEIN"/>
    <property type="match status" value="1"/>
</dbReference>
<keyword evidence="6" id="KW-1185">Reference proteome</keyword>
<feature type="domain" description="FAD-binding" evidence="4">
    <location>
        <begin position="8"/>
        <end position="320"/>
    </location>
</feature>
<proteinExistence type="inferred from homology"/>
<dbReference type="Gene3D" id="3.50.50.60">
    <property type="entry name" value="FAD/NAD(P)-binding domain"/>
    <property type="match status" value="1"/>
</dbReference>
<reference evidence="5 6" key="1">
    <citation type="journal article" date="2024" name="Plant J.">
        <title>Genome sequences and population genomics reveal climatic adaptation and genomic divergence between two closely related sweetgum species.</title>
        <authorList>
            <person name="Xu W.Q."/>
            <person name="Ren C.Q."/>
            <person name="Zhang X.Y."/>
            <person name="Comes H.P."/>
            <person name="Liu X.H."/>
            <person name="Li Y.G."/>
            <person name="Kettle C.J."/>
            <person name="Jalonen R."/>
            <person name="Gaisberger H."/>
            <person name="Ma Y.Z."/>
            <person name="Qiu Y.X."/>
        </authorList>
    </citation>
    <scope>NUCLEOTIDE SEQUENCE [LARGE SCALE GENOMIC DNA]</scope>
    <source>
        <strain evidence="5">Hangzhou</strain>
    </source>
</reference>
<dbReference type="GO" id="GO:0004497">
    <property type="term" value="F:monooxygenase activity"/>
    <property type="evidence" value="ECO:0007669"/>
    <property type="project" value="UniProtKB-KW"/>
</dbReference>
<dbReference type="PANTHER" id="PTHR45934">
    <property type="entry name" value="FAD/NAD(P)-BINDING OXIDOREDUCTASE FAMILY PROTEIN"/>
    <property type="match status" value="1"/>
</dbReference>
<comment type="similarity">
    <text evidence="3">Belongs to the 3-hydroxybenzoate 6-hydroxylase family.</text>
</comment>
<evidence type="ECO:0000313" key="5">
    <source>
        <dbReference type="EMBL" id="KAK9265831.1"/>
    </source>
</evidence>
<dbReference type="InterPro" id="IPR044560">
    <property type="entry name" value="MOase"/>
</dbReference>
<dbReference type="InterPro" id="IPR036188">
    <property type="entry name" value="FAD/NAD-bd_sf"/>
</dbReference>
<comment type="caution">
    <text evidence="5">The sequence shown here is derived from an EMBL/GenBank/DDBJ whole genome shotgun (WGS) entry which is preliminary data.</text>
</comment>
<dbReference type="InterPro" id="IPR002938">
    <property type="entry name" value="FAD-bd"/>
</dbReference>
<dbReference type="PRINTS" id="PR00420">
    <property type="entry name" value="RNGMNOXGNASE"/>
</dbReference>
<keyword evidence="1" id="KW-0560">Oxidoreductase</keyword>
<dbReference type="SUPFAM" id="SSF51905">
    <property type="entry name" value="FAD/NAD(P)-binding domain"/>
    <property type="match status" value="1"/>
</dbReference>
<evidence type="ECO:0000256" key="1">
    <source>
        <dbReference type="ARBA" id="ARBA00023002"/>
    </source>
</evidence>
<organism evidence="5 6">
    <name type="scientific">Liquidambar formosana</name>
    <name type="common">Formosan gum</name>
    <dbReference type="NCBI Taxonomy" id="63359"/>
    <lineage>
        <taxon>Eukaryota</taxon>
        <taxon>Viridiplantae</taxon>
        <taxon>Streptophyta</taxon>
        <taxon>Embryophyta</taxon>
        <taxon>Tracheophyta</taxon>
        <taxon>Spermatophyta</taxon>
        <taxon>Magnoliopsida</taxon>
        <taxon>eudicotyledons</taxon>
        <taxon>Gunneridae</taxon>
        <taxon>Pentapetalae</taxon>
        <taxon>Saxifragales</taxon>
        <taxon>Altingiaceae</taxon>
        <taxon>Liquidambar</taxon>
    </lineage>
</organism>
<evidence type="ECO:0000256" key="3">
    <source>
        <dbReference type="ARBA" id="ARBA00024018"/>
    </source>
</evidence>
<dbReference type="GO" id="GO:0071949">
    <property type="term" value="F:FAD binding"/>
    <property type="evidence" value="ECO:0007669"/>
    <property type="project" value="InterPro"/>
</dbReference>
<dbReference type="AlphaFoldDB" id="A0AAP0R4E2"/>
<protein>
    <recommendedName>
        <fullName evidence="4">FAD-binding domain-containing protein</fullName>
    </recommendedName>
</protein>
<evidence type="ECO:0000259" key="4">
    <source>
        <dbReference type="Pfam" id="PF01494"/>
    </source>
</evidence>
<dbReference type="EMBL" id="JBBPBK010000296">
    <property type="protein sequence ID" value="KAK9265831.1"/>
    <property type="molecule type" value="Genomic_DNA"/>
</dbReference>
<accession>A0AAP0R4E2</accession>
<evidence type="ECO:0000256" key="2">
    <source>
        <dbReference type="ARBA" id="ARBA00023033"/>
    </source>
</evidence>
<name>A0AAP0R4E2_LIQFO</name>
<sequence length="397" mass="44516">MEIAEEKEIVIVGGGICGLATALALHRKGISSVVLERSDRLRATGAAIIIQPNGWRALDQLGVAAKLRQTAILIQNMDTMQQGLYFELFDRNGELRCLKRSHLIETMADDIPVDTIRLGCRMLSIELDPLTSSPVLRLHDGSILKAKVVIGCDGVNSLIAKFLGMNSTKLFSTCVVRGFRSYQRGHEFENEFLIMSREHIQFGRMPINDKLVYWFVTRKWTTQDLMVFKDWVLIRESTLESMRGFPTEIVEMIKNSEPDSFILTPLKYRAPWDLLRRSSQKGTVMVAGDAWHATGPFLAQGGSASLEDAIVLARCLAQKLCTVFPSGRVERKMVETAVKGYAKERKMRVVQLCTQSYLIGIMLDDATSTLLKFISIVLTSLLFGDPTAHTYYDCGRL</sequence>
<evidence type="ECO:0000313" key="6">
    <source>
        <dbReference type="Proteomes" id="UP001415857"/>
    </source>
</evidence>